<sequence>MSVEADGTEHSTDVLQIPRPDTLADLASLGLTLAESKQLLASVQQEIVAAQARLHAALRPECRTCGTPCQMKDYRQHEIATLFGQVTVRLPRFRCAGCGTTEAGVDWPPRVRSTPELDRLRAQLSALLTYRTAADLLGQMFPVDAGMDPESLRRHTFKVAETLPIRPATEAPMSAGAETVTLTLDATFVRSCENGERHLEVRIGNVETEAGGRQVFGAVAKTGTDLAALIRGNLDAVGRTPNTVLTAFTDGCPGLRRILLDAGIGSLPILDWFHLGMRLQHLTQVAGTLSSDTPERAAAKVVIVEEVERLRWRLWNGKARDAGISLDRIRAVMHHFRGEADGRRSVAPSRKLWTALRALNGYLLGQSDWLVNYAERHRAGQRVGTALTEGTANFLVNRRMAKSQQMRWTRLGADRVLQVRCAVYNGTLGTGFGQRFQAANDQHLAVVIAA</sequence>
<keyword evidence="2" id="KW-1185">Reference proteome</keyword>
<dbReference type="RefSeq" id="WP_305109312.1">
    <property type="nucleotide sequence ID" value="NZ_JAUTWS010000288.1"/>
</dbReference>
<evidence type="ECO:0000313" key="2">
    <source>
        <dbReference type="Proteomes" id="UP001243009"/>
    </source>
</evidence>
<dbReference type="Proteomes" id="UP001243009">
    <property type="component" value="Unassembled WGS sequence"/>
</dbReference>
<gene>
    <name evidence="1" type="ORF">Q7A36_39745</name>
</gene>
<dbReference type="EMBL" id="JAUTWS010000288">
    <property type="protein sequence ID" value="MDO9714481.1"/>
    <property type="molecule type" value="Genomic_DNA"/>
</dbReference>
<organism evidence="1 2">
    <name type="scientific">Paracraurococcus lichenis</name>
    <dbReference type="NCBI Taxonomy" id="3064888"/>
    <lineage>
        <taxon>Bacteria</taxon>
        <taxon>Pseudomonadati</taxon>
        <taxon>Pseudomonadota</taxon>
        <taxon>Alphaproteobacteria</taxon>
        <taxon>Acetobacterales</taxon>
        <taxon>Roseomonadaceae</taxon>
        <taxon>Paracraurococcus</taxon>
    </lineage>
</organism>
<accession>A0ABT9EE35</accession>
<dbReference type="NCBIfam" id="NF033572">
    <property type="entry name" value="transpos_ISKra4"/>
    <property type="match status" value="1"/>
</dbReference>
<name>A0ABT9EE35_9PROT</name>
<protein>
    <submittedName>
        <fullName evidence="1">ISKra4 family transposase</fullName>
    </submittedName>
</protein>
<reference evidence="1 2" key="1">
    <citation type="submission" date="2023-08" db="EMBL/GenBank/DDBJ databases">
        <title>The draft genome sequence of Paracraurococcus sp. LOR1-02.</title>
        <authorList>
            <person name="Kingkaew E."/>
            <person name="Tanasupawat S."/>
        </authorList>
    </citation>
    <scope>NUCLEOTIDE SEQUENCE [LARGE SCALE GENOMIC DNA]</scope>
    <source>
        <strain evidence="1 2">LOR1-02</strain>
    </source>
</reference>
<proteinExistence type="predicted"/>
<evidence type="ECO:0000313" key="1">
    <source>
        <dbReference type="EMBL" id="MDO9714481.1"/>
    </source>
</evidence>
<comment type="caution">
    <text evidence="1">The sequence shown here is derived from an EMBL/GenBank/DDBJ whole genome shotgun (WGS) entry which is preliminary data.</text>
</comment>